<evidence type="ECO:0000256" key="1">
    <source>
        <dbReference type="ARBA" id="ARBA00004651"/>
    </source>
</evidence>
<feature type="compositionally biased region" description="Basic and acidic residues" evidence="11">
    <location>
        <begin position="45"/>
        <end position="57"/>
    </location>
</feature>
<name>A0AAY4CMU3_9TELE</name>
<keyword evidence="9" id="KW-0325">Glycoprotein</keyword>
<evidence type="ECO:0000256" key="10">
    <source>
        <dbReference type="ARBA" id="ARBA00023224"/>
    </source>
</evidence>
<evidence type="ECO:0000256" key="9">
    <source>
        <dbReference type="ARBA" id="ARBA00023180"/>
    </source>
</evidence>
<feature type="domain" description="G-protein coupled receptors family 2 profile 2" evidence="14">
    <location>
        <begin position="145"/>
        <end position="417"/>
    </location>
</feature>
<feature type="transmembrane region" description="Helical" evidence="12">
    <location>
        <begin position="146"/>
        <end position="167"/>
    </location>
</feature>
<evidence type="ECO:0000313" key="15">
    <source>
        <dbReference type="Ensembl" id="ENSDCDP00010033786.1"/>
    </source>
</evidence>
<keyword evidence="10" id="KW-0807">Transducer</keyword>
<dbReference type="InterPro" id="IPR017981">
    <property type="entry name" value="GPCR_2-like_7TM"/>
</dbReference>
<dbReference type="Pfam" id="PF00002">
    <property type="entry name" value="7tm_2"/>
    <property type="match status" value="1"/>
</dbReference>
<dbReference type="GO" id="GO:0004991">
    <property type="term" value="F:parathyroid hormone receptor activity"/>
    <property type="evidence" value="ECO:0007669"/>
    <property type="project" value="TreeGrafter"/>
</dbReference>
<dbReference type="SMART" id="SM00008">
    <property type="entry name" value="HormR"/>
    <property type="match status" value="1"/>
</dbReference>
<evidence type="ECO:0000313" key="16">
    <source>
        <dbReference type="Proteomes" id="UP000694580"/>
    </source>
</evidence>
<gene>
    <name evidence="15" type="primary">pth2rb</name>
</gene>
<comment type="subcellular location">
    <subcellularLocation>
        <location evidence="1">Cell membrane</location>
        <topology evidence="1">Multi-pass membrane protein</topology>
    </subcellularLocation>
</comment>
<comment type="similarity">
    <text evidence="2">Belongs to the G-protein coupled receptor 2 family.</text>
</comment>
<evidence type="ECO:0000256" key="2">
    <source>
        <dbReference type="ARBA" id="ARBA00005314"/>
    </source>
</evidence>
<evidence type="ECO:0000256" key="3">
    <source>
        <dbReference type="ARBA" id="ARBA00022475"/>
    </source>
</evidence>
<proteinExistence type="inferred from homology"/>
<dbReference type="FunFam" id="1.20.1070.10:FF:000127">
    <property type="entry name" value="Parathyroid hormone 2 receptor"/>
    <property type="match status" value="1"/>
</dbReference>
<dbReference type="GO" id="GO:0007188">
    <property type="term" value="P:adenylate cyclase-modulating G protein-coupled receptor signaling pathway"/>
    <property type="evidence" value="ECO:0007669"/>
    <property type="project" value="TreeGrafter"/>
</dbReference>
<dbReference type="GO" id="GO:0005886">
    <property type="term" value="C:plasma membrane"/>
    <property type="evidence" value="ECO:0007669"/>
    <property type="project" value="UniProtKB-SubCell"/>
</dbReference>
<dbReference type="SUPFAM" id="SSF111418">
    <property type="entry name" value="Hormone receptor domain"/>
    <property type="match status" value="1"/>
</dbReference>
<dbReference type="GO" id="GO:0017046">
    <property type="term" value="F:peptide hormone binding"/>
    <property type="evidence" value="ECO:0007669"/>
    <property type="project" value="TreeGrafter"/>
</dbReference>
<evidence type="ECO:0000256" key="4">
    <source>
        <dbReference type="ARBA" id="ARBA00022692"/>
    </source>
</evidence>
<keyword evidence="8" id="KW-0675">Receptor</keyword>
<keyword evidence="6" id="KW-0297">G-protein coupled receptor</keyword>
<evidence type="ECO:0000256" key="8">
    <source>
        <dbReference type="ARBA" id="ARBA00023170"/>
    </source>
</evidence>
<evidence type="ECO:0000259" key="14">
    <source>
        <dbReference type="PROSITE" id="PS50261"/>
    </source>
</evidence>
<dbReference type="InterPro" id="IPR036445">
    <property type="entry name" value="GPCR_2_extracell_dom_sf"/>
</dbReference>
<dbReference type="Ensembl" id="ENSDCDT00010041807.1">
    <property type="protein sequence ID" value="ENSDCDP00010033786.1"/>
    <property type="gene ID" value="ENSDCDG00010021067.1"/>
</dbReference>
<keyword evidence="3" id="KW-1003">Cell membrane</keyword>
<dbReference type="PROSITE" id="PS50227">
    <property type="entry name" value="G_PROTEIN_RECEP_F2_3"/>
    <property type="match status" value="1"/>
</dbReference>
<feature type="transmembrane region" description="Helical" evidence="12">
    <location>
        <begin position="399"/>
        <end position="416"/>
    </location>
</feature>
<dbReference type="PROSITE" id="PS50261">
    <property type="entry name" value="G_PROTEIN_RECEP_F2_4"/>
    <property type="match status" value="1"/>
</dbReference>
<feature type="transmembrane region" description="Helical" evidence="12">
    <location>
        <begin position="361"/>
        <end position="379"/>
    </location>
</feature>
<dbReference type="GeneTree" id="ENSGT00940000159094"/>
<dbReference type="AlphaFoldDB" id="A0AAY4CMU3"/>
<reference evidence="15" key="2">
    <citation type="submission" date="2025-08" db="UniProtKB">
        <authorList>
            <consortium name="Ensembl"/>
        </authorList>
    </citation>
    <scope>IDENTIFICATION</scope>
</reference>
<keyword evidence="4 12" id="KW-0812">Transmembrane</keyword>
<evidence type="ECO:0000256" key="12">
    <source>
        <dbReference type="SAM" id="Phobius"/>
    </source>
</evidence>
<keyword evidence="5 12" id="KW-1133">Transmembrane helix</keyword>
<dbReference type="InterPro" id="IPR001879">
    <property type="entry name" value="GPCR_2_extracellular_dom"/>
</dbReference>
<dbReference type="Proteomes" id="UP000694580">
    <property type="component" value="Chromosome 5"/>
</dbReference>
<evidence type="ECO:0000256" key="11">
    <source>
        <dbReference type="SAM" id="MobiDB-lite"/>
    </source>
</evidence>
<dbReference type="PANTHER" id="PTHR45620">
    <property type="entry name" value="PDF RECEPTOR-LIKE PROTEIN-RELATED"/>
    <property type="match status" value="1"/>
</dbReference>
<feature type="domain" description="G-protein coupled receptors family 2 profile 1" evidence="13">
    <location>
        <begin position="64"/>
        <end position="130"/>
    </location>
</feature>
<dbReference type="GO" id="GO:0007166">
    <property type="term" value="P:cell surface receptor signaling pathway"/>
    <property type="evidence" value="ECO:0007669"/>
    <property type="project" value="InterPro"/>
</dbReference>
<dbReference type="PROSITE" id="PS00649">
    <property type="entry name" value="G_PROTEIN_RECEP_F2_1"/>
    <property type="match status" value="1"/>
</dbReference>
<dbReference type="InterPro" id="IPR050332">
    <property type="entry name" value="GPCR_2"/>
</dbReference>
<accession>A0AAY4CMU3</accession>
<dbReference type="Gene3D" id="4.10.1240.10">
    <property type="entry name" value="GPCR, family 2, extracellular hormone receptor domain"/>
    <property type="match status" value="1"/>
</dbReference>
<protein>
    <recommendedName>
        <fullName evidence="17">Parathyroid hormone 2 receptor</fullName>
    </recommendedName>
</protein>
<dbReference type="GO" id="GO:0008528">
    <property type="term" value="F:G protein-coupled peptide receptor activity"/>
    <property type="evidence" value="ECO:0007669"/>
    <property type="project" value="TreeGrafter"/>
</dbReference>
<evidence type="ECO:0008006" key="17">
    <source>
        <dbReference type="Google" id="ProtNLM"/>
    </source>
</evidence>
<dbReference type="Pfam" id="PF02793">
    <property type="entry name" value="HRM"/>
    <property type="match status" value="1"/>
</dbReference>
<dbReference type="SUPFAM" id="SSF81321">
    <property type="entry name" value="Family A G protein-coupled receptor-like"/>
    <property type="match status" value="1"/>
</dbReference>
<dbReference type="PANTHER" id="PTHR45620:SF7">
    <property type="entry name" value="PARATHYROID HORMONE 2 RECEPTOR"/>
    <property type="match status" value="1"/>
</dbReference>
<reference evidence="15" key="3">
    <citation type="submission" date="2025-09" db="UniProtKB">
        <authorList>
            <consortium name="Ensembl"/>
        </authorList>
    </citation>
    <scope>IDENTIFICATION</scope>
</reference>
<evidence type="ECO:0000256" key="5">
    <source>
        <dbReference type="ARBA" id="ARBA00022989"/>
    </source>
</evidence>
<reference evidence="15 16" key="1">
    <citation type="submission" date="2020-06" db="EMBL/GenBank/DDBJ databases">
        <authorList>
            <consortium name="Wellcome Sanger Institute Data Sharing"/>
        </authorList>
    </citation>
    <scope>NUCLEOTIDE SEQUENCE [LARGE SCALE GENOMIC DNA]</scope>
</reference>
<keyword evidence="16" id="KW-1185">Reference proteome</keyword>
<dbReference type="Gene3D" id="1.20.1070.10">
    <property type="entry name" value="Rhodopsin 7-helix transmembrane proteins"/>
    <property type="match status" value="1"/>
</dbReference>
<dbReference type="InterPro" id="IPR000832">
    <property type="entry name" value="GPCR_2_secretin-like"/>
</dbReference>
<dbReference type="PROSITE" id="PS00650">
    <property type="entry name" value="G_PROTEIN_RECEP_F2_2"/>
    <property type="match status" value="1"/>
</dbReference>
<organism evidence="15 16">
    <name type="scientific">Denticeps clupeoides</name>
    <name type="common">denticle herring</name>
    <dbReference type="NCBI Taxonomy" id="299321"/>
    <lineage>
        <taxon>Eukaryota</taxon>
        <taxon>Metazoa</taxon>
        <taxon>Chordata</taxon>
        <taxon>Craniata</taxon>
        <taxon>Vertebrata</taxon>
        <taxon>Euteleostomi</taxon>
        <taxon>Actinopterygii</taxon>
        <taxon>Neopterygii</taxon>
        <taxon>Teleostei</taxon>
        <taxon>Clupei</taxon>
        <taxon>Clupeiformes</taxon>
        <taxon>Denticipitoidei</taxon>
        <taxon>Denticipitidae</taxon>
        <taxon>Denticeps</taxon>
    </lineage>
</organism>
<dbReference type="PRINTS" id="PR00249">
    <property type="entry name" value="GPCRSECRETIN"/>
</dbReference>
<evidence type="ECO:0000256" key="6">
    <source>
        <dbReference type="ARBA" id="ARBA00023040"/>
    </source>
</evidence>
<evidence type="ECO:0000259" key="13">
    <source>
        <dbReference type="PROSITE" id="PS50227"/>
    </source>
</evidence>
<feature type="transmembrane region" description="Helical" evidence="12">
    <location>
        <begin position="316"/>
        <end position="340"/>
    </location>
</feature>
<feature type="region of interest" description="Disordered" evidence="11">
    <location>
        <begin position="32"/>
        <end position="58"/>
    </location>
</feature>
<sequence length="549" mass="62498">MSPSFGSWINGVNTFSRSAALSHRRYPEAAPALTEHKRSMGIRAEQSHKRQQDRGSTDKFNGLCPPGWDGLICWPQGSPGADTKVPCPSYIYDFNHMGHAYRKCDNNGSWLSVENLNRTWSNYSECLRFLQPGHELGKRDFFDRLYVMYTIGYAVSFSSLLVAIFIIGYFRRLHCTRNYIHMHLFVSFMLRGVSIFIKDRVVHDNGGLQEFDTALMDNVKTISIVPLDKSQYVGCKITVLMFIYFLATNYYWILVEGLYLHSLIFMAFLSDSKYLWGFTMIGWGTYMCEHGPFHCTLDAGKLKSKCWELSAGNIKWIYQVPILTAIGLNFVLFVNIVRVLATKIRETNAGRYDTRKQYRKLAKSTLVLVLVFGVHYIVFVGMPHTFEGVGWEVRMYCELFLNSFQGFFVSIIYCYCNGEVQTEIKKMWTRWNLSFDWKGPVVCTNYRYGSVLTNLNSSTSSHSQLASVSRGTALFSSRVYLSSGGCAISTHASLPGYVFSSSDIESLPPSIPEEPEESTKQVDDISLKESMPITRMAYANMGDDVEEAM</sequence>
<evidence type="ECO:0000256" key="7">
    <source>
        <dbReference type="ARBA" id="ARBA00023136"/>
    </source>
</evidence>
<keyword evidence="7 12" id="KW-0472">Membrane</keyword>
<dbReference type="InterPro" id="IPR017983">
    <property type="entry name" value="GPCR_2_secretin-like_CS"/>
</dbReference>